<sequence length="87" mass="9828">MIGLSIKSLRRHTALIPLLGCVGLGVVGATLYLARLAFTDPDAVWDKKNNPHPWKKIKPNENIKFYSAGKIDYESKEKIHPEIDEKK</sequence>
<reference evidence="3" key="1">
    <citation type="submission" date="2025-08" db="UniProtKB">
        <authorList>
            <consortium name="RefSeq"/>
        </authorList>
    </citation>
    <scope>IDENTIFICATION</scope>
    <source>
        <tissue evidence="3">Testes</tissue>
    </source>
</reference>
<feature type="transmembrane region" description="Helical" evidence="1">
    <location>
        <begin position="12"/>
        <end position="34"/>
    </location>
</feature>
<evidence type="ECO:0000313" key="3">
    <source>
        <dbReference type="RefSeq" id="XP_002737971.1"/>
    </source>
</evidence>
<dbReference type="GeneID" id="100370168"/>
<dbReference type="Pfam" id="PF06522">
    <property type="entry name" value="B12D"/>
    <property type="match status" value="1"/>
</dbReference>
<proteinExistence type="predicted"/>
<organism evidence="2 3">
    <name type="scientific">Saccoglossus kowalevskii</name>
    <name type="common">Acorn worm</name>
    <dbReference type="NCBI Taxonomy" id="10224"/>
    <lineage>
        <taxon>Eukaryota</taxon>
        <taxon>Metazoa</taxon>
        <taxon>Hemichordata</taxon>
        <taxon>Enteropneusta</taxon>
        <taxon>Harrimaniidae</taxon>
        <taxon>Saccoglossus</taxon>
    </lineage>
</organism>
<dbReference type="Proteomes" id="UP000694865">
    <property type="component" value="Unplaced"/>
</dbReference>
<keyword evidence="1" id="KW-1133">Transmembrane helix</keyword>
<keyword evidence="1" id="KW-0812">Transmembrane</keyword>
<dbReference type="PANTHER" id="PTHR14256">
    <property type="entry name" value="NADH-UBIQUINONE OXIDOREDUCTASE MLRQ SUBUNIT"/>
    <property type="match status" value="1"/>
</dbReference>
<dbReference type="RefSeq" id="XP_002737971.1">
    <property type="nucleotide sequence ID" value="XM_002737925.2"/>
</dbReference>
<evidence type="ECO:0000313" key="2">
    <source>
        <dbReference type="Proteomes" id="UP000694865"/>
    </source>
</evidence>
<dbReference type="InterPro" id="IPR010530">
    <property type="entry name" value="B12D"/>
</dbReference>
<name>A0ABM0GV33_SACKO</name>
<protein>
    <submittedName>
        <fullName evidence="3">NADH dehydrogenase [ubiquinone] 1 alpha subcomplex subunit 4-like 2-like</fullName>
    </submittedName>
</protein>
<keyword evidence="2" id="KW-1185">Reference proteome</keyword>
<evidence type="ECO:0000256" key="1">
    <source>
        <dbReference type="SAM" id="Phobius"/>
    </source>
</evidence>
<gene>
    <name evidence="3" type="primary">LOC100370168</name>
</gene>
<keyword evidence="1" id="KW-0472">Membrane</keyword>
<accession>A0ABM0GV33</accession>
<dbReference type="PANTHER" id="PTHR14256:SF1">
    <property type="entry name" value="GEO09626P1"/>
    <property type="match status" value="1"/>
</dbReference>